<feature type="transmembrane region" description="Helical" evidence="1">
    <location>
        <begin position="6"/>
        <end position="28"/>
    </location>
</feature>
<keyword evidence="1" id="KW-1133">Transmembrane helix</keyword>
<dbReference type="Proteomes" id="UP000306236">
    <property type="component" value="Unassembled WGS sequence"/>
</dbReference>
<sequence length="177" mass="19727">MKLKTIASVAAGTFGLLASTVGLIAVFFPSMLNLEKKAPEQLQTLIAKESDVLELETFLRKNVGRYVYLDLGICINYPENACPKIRQDAYGIDVQGCGNSTKYDSLSINPHSDTSDPIFLQTGDLRDQCVWKEFDHASDGELVAAGYFYVPNNFENFPEGFQHWHINRSTEEIALGK</sequence>
<dbReference type="RefSeq" id="WP_136405085.1">
    <property type="nucleotide sequence ID" value="NZ_SSWX01000002.1"/>
</dbReference>
<proteinExistence type="predicted"/>
<reference evidence="2 3" key="1">
    <citation type="submission" date="2019-04" db="EMBL/GenBank/DDBJ databases">
        <title>Lampropedia sp YIM MLB12 draf genome.</title>
        <authorList>
            <person name="Wang Y.-X."/>
        </authorList>
    </citation>
    <scope>NUCLEOTIDE SEQUENCE [LARGE SCALE GENOMIC DNA]</scope>
    <source>
        <strain evidence="2 3">YIM MLB12</strain>
    </source>
</reference>
<keyword evidence="1" id="KW-0812">Transmembrane</keyword>
<comment type="caution">
    <text evidence="2">The sequence shown here is derived from an EMBL/GenBank/DDBJ whole genome shotgun (WGS) entry which is preliminary data.</text>
</comment>
<organism evidence="2 3">
    <name type="scientific">Lampropedia aestuarii</name>
    <dbReference type="NCBI Taxonomy" id="2562762"/>
    <lineage>
        <taxon>Bacteria</taxon>
        <taxon>Pseudomonadati</taxon>
        <taxon>Pseudomonadota</taxon>
        <taxon>Betaproteobacteria</taxon>
        <taxon>Burkholderiales</taxon>
        <taxon>Comamonadaceae</taxon>
        <taxon>Lampropedia</taxon>
    </lineage>
</organism>
<accession>A0A4S5BUK7</accession>
<evidence type="ECO:0000313" key="2">
    <source>
        <dbReference type="EMBL" id="THJ36179.1"/>
    </source>
</evidence>
<name>A0A4S5BUK7_9BURK</name>
<gene>
    <name evidence="2" type="ORF">E8K88_02635</name>
</gene>
<evidence type="ECO:0000256" key="1">
    <source>
        <dbReference type="SAM" id="Phobius"/>
    </source>
</evidence>
<dbReference type="AlphaFoldDB" id="A0A4S5BUK7"/>
<keyword evidence="3" id="KW-1185">Reference proteome</keyword>
<protein>
    <submittedName>
        <fullName evidence="2">Uncharacterized protein</fullName>
    </submittedName>
</protein>
<evidence type="ECO:0000313" key="3">
    <source>
        <dbReference type="Proteomes" id="UP000306236"/>
    </source>
</evidence>
<dbReference type="EMBL" id="SSWX01000002">
    <property type="protein sequence ID" value="THJ36179.1"/>
    <property type="molecule type" value="Genomic_DNA"/>
</dbReference>
<keyword evidence="1" id="KW-0472">Membrane</keyword>